<comment type="caution">
    <text evidence="2">The sequence shown here is derived from an EMBL/GenBank/DDBJ whole genome shotgun (WGS) entry which is preliminary data.</text>
</comment>
<reference evidence="3" key="1">
    <citation type="journal article" date="2019" name="Int. J. Syst. Evol. Microbiol.">
        <title>The Global Catalogue of Microorganisms (GCM) 10K type strain sequencing project: providing services to taxonomists for standard genome sequencing and annotation.</title>
        <authorList>
            <consortium name="The Broad Institute Genomics Platform"/>
            <consortium name="The Broad Institute Genome Sequencing Center for Infectious Disease"/>
            <person name="Wu L."/>
            <person name="Ma J."/>
        </authorList>
    </citation>
    <scope>NUCLEOTIDE SEQUENCE [LARGE SCALE GENOMIC DNA]</scope>
    <source>
        <strain evidence="3">JCM 16929</strain>
    </source>
</reference>
<keyword evidence="1" id="KW-0472">Membrane</keyword>
<dbReference type="RefSeq" id="WP_344805591.1">
    <property type="nucleotide sequence ID" value="NZ_BAABAB010000021.1"/>
</dbReference>
<accession>A0ABP7A3W5</accession>
<dbReference type="EMBL" id="BAABAB010000021">
    <property type="protein sequence ID" value="GAA3624397.1"/>
    <property type="molecule type" value="Genomic_DNA"/>
</dbReference>
<organism evidence="2 3">
    <name type="scientific">Microlunatus ginsengisoli</name>
    <dbReference type="NCBI Taxonomy" id="363863"/>
    <lineage>
        <taxon>Bacteria</taxon>
        <taxon>Bacillati</taxon>
        <taxon>Actinomycetota</taxon>
        <taxon>Actinomycetes</taxon>
        <taxon>Propionibacteriales</taxon>
        <taxon>Propionibacteriaceae</taxon>
        <taxon>Microlunatus</taxon>
    </lineage>
</organism>
<protein>
    <recommendedName>
        <fullName evidence="4">DUF4337 family protein</fullName>
    </recommendedName>
</protein>
<evidence type="ECO:0000256" key="1">
    <source>
        <dbReference type="SAM" id="Phobius"/>
    </source>
</evidence>
<gene>
    <name evidence="2" type="ORF">GCM10022236_28360</name>
</gene>
<evidence type="ECO:0000313" key="2">
    <source>
        <dbReference type="EMBL" id="GAA3624397.1"/>
    </source>
</evidence>
<keyword evidence="1" id="KW-0812">Transmembrane</keyword>
<keyword evidence="3" id="KW-1185">Reference proteome</keyword>
<name>A0ABP7A3W5_9ACTN</name>
<dbReference type="Proteomes" id="UP001501490">
    <property type="component" value="Unassembled WGS sequence"/>
</dbReference>
<evidence type="ECO:0008006" key="4">
    <source>
        <dbReference type="Google" id="ProtNLM"/>
    </source>
</evidence>
<keyword evidence="1" id="KW-1133">Transmembrane helix</keyword>
<sequence>MPEGLNVEVAHKLAEKEEDDERRKHRWEEIVEVVEVLVLSLAAIATAWSGFQASQWDERQGLSYGQATTQRFAASAASTLGGQQLAADAAMFSSWLGARADGNTELETILVRRFTPDYRQAFDEWIKTDPLNNPSAPPGPGYMPGYKNPNLEKAEQLNAEAEELFRAGTEAGEKAGKYVRMTVLFALVLFLIAAGQRFKQRPVRISANVLAVCMLVYALGYLIILPRV</sequence>
<evidence type="ECO:0000313" key="3">
    <source>
        <dbReference type="Proteomes" id="UP001501490"/>
    </source>
</evidence>
<feature type="transmembrane region" description="Helical" evidence="1">
    <location>
        <begin position="178"/>
        <end position="195"/>
    </location>
</feature>
<proteinExistence type="predicted"/>
<feature type="transmembrane region" description="Helical" evidence="1">
    <location>
        <begin position="207"/>
        <end position="225"/>
    </location>
</feature>